<gene>
    <name evidence="10" type="ORF">DW944_02530</name>
</gene>
<dbReference type="SUPFAM" id="SSF53649">
    <property type="entry name" value="Alkaline phosphatase-like"/>
    <property type="match status" value="1"/>
</dbReference>
<feature type="transmembrane region" description="Helical" evidence="8">
    <location>
        <begin position="402"/>
        <end position="421"/>
    </location>
</feature>
<comment type="pathway">
    <text evidence="2">Cell wall biogenesis; lipoteichoic acid biosynthesis.</text>
</comment>
<proteinExistence type="predicted"/>
<dbReference type="Gene3D" id="3.40.720.10">
    <property type="entry name" value="Alkaline Phosphatase, subunit A"/>
    <property type="match status" value="1"/>
</dbReference>
<dbReference type="GO" id="GO:0005886">
    <property type="term" value="C:plasma membrane"/>
    <property type="evidence" value="ECO:0007669"/>
    <property type="project" value="UniProtKB-SubCell"/>
</dbReference>
<dbReference type="Pfam" id="PF00884">
    <property type="entry name" value="Sulfatase"/>
    <property type="match status" value="1"/>
</dbReference>
<evidence type="ECO:0000259" key="9">
    <source>
        <dbReference type="Pfam" id="PF00884"/>
    </source>
</evidence>
<comment type="caution">
    <text evidence="10">The sequence shown here is derived from an EMBL/GenBank/DDBJ whole genome shotgun (WGS) entry which is preliminary data.</text>
</comment>
<evidence type="ECO:0000256" key="8">
    <source>
        <dbReference type="SAM" id="Phobius"/>
    </source>
</evidence>
<dbReference type="EMBL" id="QSFD01000002">
    <property type="protein sequence ID" value="RHA20041.1"/>
    <property type="molecule type" value="Genomic_DNA"/>
</dbReference>
<evidence type="ECO:0000313" key="11">
    <source>
        <dbReference type="Proteomes" id="UP000284779"/>
    </source>
</evidence>
<evidence type="ECO:0000256" key="7">
    <source>
        <dbReference type="SAM" id="Coils"/>
    </source>
</evidence>
<feature type="transmembrane region" description="Helical" evidence="8">
    <location>
        <begin position="74"/>
        <end position="92"/>
    </location>
</feature>
<dbReference type="Gene3D" id="3.30.1120.170">
    <property type="match status" value="1"/>
</dbReference>
<feature type="coiled-coil region" evidence="7">
    <location>
        <begin position="36"/>
        <end position="70"/>
    </location>
</feature>
<dbReference type="Proteomes" id="UP000284779">
    <property type="component" value="Unassembled WGS sequence"/>
</dbReference>
<dbReference type="CDD" id="cd16015">
    <property type="entry name" value="LTA_synthase"/>
    <property type="match status" value="1"/>
</dbReference>
<dbReference type="InterPro" id="IPR000917">
    <property type="entry name" value="Sulfatase_N"/>
</dbReference>
<name>A0A413RBL1_9FIRM</name>
<evidence type="ECO:0000256" key="1">
    <source>
        <dbReference type="ARBA" id="ARBA00004651"/>
    </source>
</evidence>
<dbReference type="InterPro" id="IPR017850">
    <property type="entry name" value="Alkaline_phosphatase_core_sf"/>
</dbReference>
<evidence type="ECO:0000256" key="4">
    <source>
        <dbReference type="ARBA" id="ARBA00022692"/>
    </source>
</evidence>
<dbReference type="InterPro" id="IPR050448">
    <property type="entry name" value="OpgB/LTA_synthase_biosynth"/>
</dbReference>
<sequence length="900" mass="103013">MAEIKTIYLFLSRVVDRQKDKMNGEVKMKFNIKSDVDTTRKEIESALKNNEQEKQEIQSYLNKKKNNKVKWDRTKWIISIILLLAGIIFIGVNNGLAYSTVRTGHKKYEDAKVYYLKSDSKCTQEFKGYDGTLEDMSIYIDNQGRESSKGSMILTVVDKDGNELATTSKPLTGMKTRKYTHFTFEKPAKLKRNEYYTLIIQCEDAYNSQKFGVYTTDKNNSYLKSGTIDGQKLADGEKIAISMEFQFYNTGALRIMFGMLILSLIFVLVPFGVIEEKFNKKFNKNISLDKILSRILFWVSPIVAYFMVESLSSFTVGPILESLFTVRGLLNIIIYYVVLFVFFAITNKTQYSAILMCIAMFVLALTNYFVFGFRGIPVLAADVLSIGTALNVADSFEYSFDIYVLWAVSFLVAFSGAMFSLKSYKGLKLKKRLVSVAVIIAIVIGGYNFYINSSGVVNAGIIDSQWKPQLTYAQNGSVLSFTTSWKYIKNNKPDEYSTDDVEKIAKNFKSDSTDKNSAKTKKMPNVIAIMNESLADLNVDGPFETSEDYLPFIHSLTKNTIKGKLYVSIEGANTANSEFEFLTGNSLAFFAPRAVPYNNYVKGVVPSLTRTLVSQGYMGNNSYHPYKRSGWNRENVYNSLGFNHFYSMEYYKKPEFIRNFISDKTDMEQITKDYEKARSKSSDPFYLFNVTVQNHGGYVGNRGFVDADIQVTNSMLSSDEVEQYVTLAKKSDEAFEELTKYFEKVDEPTIIVMFGDHQPPLSTDFYSNIFGKKIDHFTAKDTATWYSTPYVIWANYDIEEKQNEDMSANYLSSYLLNLIGADMTGYNKYLLDLQKKIPVLTGLFYQGDDGEFRNIDEKSKYTKYINEYSKVQYNGLFDKKHRLEDFFFLKDGDYQVKEDN</sequence>
<keyword evidence="3" id="KW-1003">Cell membrane</keyword>
<dbReference type="PANTHER" id="PTHR47371">
    <property type="entry name" value="LIPOTEICHOIC ACID SYNTHASE"/>
    <property type="match status" value="1"/>
</dbReference>
<reference evidence="10 11" key="1">
    <citation type="submission" date="2018-08" db="EMBL/GenBank/DDBJ databases">
        <title>A genome reference for cultivated species of the human gut microbiota.</title>
        <authorList>
            <person name="Zou Y."/>
            <person name="Xue W."/>
            <person name="Luo G."/>
        </authorList>
    </citation>
    <scope>NUCLEOTIDE SEQUENCE [LARGE SCALE GENOMIC DNA]</scope>
    <source>
        <strain evidence="10 11">AM44-11BH</strain>
    </source>
</reference>
<keyword evidence="4 8" id="KW-0812">Transmembrane</keyword>
<protein>
    <submittedName>
        <fullName evidence="10">Alkaline phosphatase family protein</fullName>
    </submittedName>
</protein>
<evidence type="ECO:0000256" key="3">
    <source>
        <dbReference type="ARBA" id="ARBA00022475"/>
    </source>
</evidence>
<evidence type="ECO:0000256" key="6">
    <source>
        <dbReference type="ARBA" id="ARBA00023136"/>
    </source>
</evidence>
<feature type="transmembrane region" description="Helical" evidence="8">
    <location>
        <begin position="252"/>
        <end position="274"/>
    </location>
</feature>
<comment type="subcellular location">
    <subcellularLocation>
        <location evidence="1">Cell membrane</location>
        <topology evidence="1">Multi-pass membrane protein</topology>
    </subcellularLocation>
</comment>
<organism evidence="10 11">
    <name type="scientific">Eubacterium ventriosum</name>
    <dbReference type="NCBI Taxonomy" id="39496"/>
    <lineage>
        <taxon>Bacteria</taxon>
        <taxon>Bacillati</taxon>
        <taxon>Bacillota</taxon>
        <taxon>Clostridia</taxon>
        <taxon>Eubacteriales</taxon>
        <taxon>Eubacteriaceae</taxon>
        <taxon>Eubacterium</taxon>
    </lineage>
</organism>
<feature type="transmembrane region" description="Helical" evidence="8">
    <location>
        <begin position="328"/>
        <end position="346"/>
    </location>
</feature>
<feature type="transmembrane region" description="Helical" evidence="8">
    <location>
        <begin position="295"/>
        <end position="316"/>
    </location>
</feature>
<dbReference type="RefSeq" id="WP_117969549.1">
    <property type="nucleotide sequence ID" value="NZ_QSFD01000002.1"/>
</dbReference>
<keyword evidence="11" id="KW-1185">Reference proteome</keyword>
<feature type="transmembrane region" description="Helical" evidence="8">
    <location>
        <begin position="353"/>
        <end position="371"/>
    </location>
</feature>
<keyword evidence="5 8" id="KW-1133">Transmembrane helix</keyword>
<feature type="domain" description="Sulfatase N-terminal" evidence="9">
    <location>
        <begin position="524"/>
        <end position="820"/>
    </location>
</feature>
<accession>A0A413RBL1</accession>
<evidence type="ECO:0000256" key="2">
    <source>
        <dbReference type="ARBA" id="ARBA00004936"/>
    </source>
</evidence>
<feature type="transmembrane region" description="Helical" evidence="8">
    <location>
        <begin position="433"/>
        <end position="451"/>
    </location>
</feature>
<evidence type="ECO:0000313" key="10">
    <source>
        <dbReference type="EMBL" id="RHA20041.1"/>
    </source>
</evidence>
<keyword evidence="6 8" id="KW-0472">Membrane</keyword>
<dbReference type="PANTHER" id="PTHR47371:SF3">
    <property type="entry name" value="PHOSPHOGLYCEROL TRANSFERASE I"/>
    <property type="match status" value="1"/>
</dbReference>
<evidence type="ECO:0000256" key="5">
    <source>
        <dbReference type="ARBA" id="ARBA00022989"/>
    </source>
</evidence>
<dbReference type="AlphaFoldDB" id="A0A413RBL1"/>
<keyword evidence="7" id="KW-0175">Coiled coil</keyword>